<dbReference type="Gene3D" id="3.40.50.720">
    <property type="entry name" value="NAD(P)-binding Rossmann-like Domain"/>
    <property type="match status" value="2"/>
</dbReference>
<keyword evidence="7" id="KW-0520">NAD</keyword>
<proteinExistence type="inferred from homology"/>
<accession>A0ABU1A3C8</accession>
<keyword evidence="12" id="KW-1185">Reference proteome</keyword>
<keyword evidence="5" id="KW-0521">NADP</keyword>
<dbReference type="RefSeq" id="WP_308864191.1">
    <property type="nucleotide sequence ID" value="NZ_JAVHUL010000017.1"/>
</dbReference>
<evidence type="ECO:0000313" key="12">
    <source>
        <dbReference type="Proteomes" id="UP001230915"/>
    </source>
</evidence>
<evidence type="ECO:0000256" key="4">
    <source>
        <dbReference type="ARBA" id="ARBA00022741"/>
    </source>
</evidence>
<dbReference type="SUPFAM" id="SSF52283">
    <property type="entry name" value="Formate/glycerate dehydrogenase catalytic domain-like"/>
    <property type="match status" value="1"/>
</dbReference>
<comment type="function">
    <text evidence="1">The transhydrogenation between NADH and NADP is coupled to respiration and ATP hydrolysis and functions as a proton pump across the membrane.</text>
</comment>
<dbReference type="Proteomes" id="UP001230915">
    <property type="component" value="Unassembled WGS sequence"/>
</dbReference>
<dbReference type="Pfam" id="PF05222">
    <property type="entry name" value="AlaDh_PNT_N"/>
    <property type="match status" value="1"/>
</dbReference>
<dbReference type="CDD" id="cd05304">
    <property type="entry name" value="Rubrum_tdh"/>
    <property type="match status" value="1"/>
</dbReference>
<evidence type="ECO:0000256" key="3">
    <source>
        <dbReference type="ARBA" id="ARBA00012943"/>
    </source>
</evidence>
<evidence type="ECO:0000256" key="7">
    <source>
        <dbReference type="ARBA" id="ARBA00023027"/>
    </source>
</evidence>
<dbReference type="SUPFAM" id="SSF51735">
    <property type="entry name" value="NAD(P)-binding Rossmann-fold domains"/>
    <property type="match status" value="1"/>
</dbReference>
<evidence type="ECO:0000259" key="10">
    <source>
        <dbReference type="SMART" id="SM01003"/>
    </source>
</evidence>
<evidence type="ECO:0000259" key="9">
    <source>
        <dbReference type="SMART" id="SM01002"/>
    </source>
</evidence>
<feature type="domain" description="Alanine dehydrogenase/pyridine nucleotide transhydrogenase NAD(H)-binding" evidence="9">
    <location>
        <begin position="148"/>
        <end position="312"/>
    </location>
</feature>
<dbReference type="SMART" id="SM01002">
    <property type="entry name" value="AlaDh_PNT_C"/>
    <property type="match status" value="1"/>
</dbReference>
<dbReference type="SMART" id="SM01003">
    <property type="entry name" value="AlaDh_PNT_N"/>
    <property type="match status" value="1"/>
</dbReference>
<sequence>MKHHLGLIKEPSYETRVAFLPEEVKKLIDKYEVKISVEKEYGIQLGIPDTDYTAAGASMSSKSDILQHANLILSINDAIGEQESIPPETSFIGIYNPLFFPERLQKYKNQHALVYSLDRLPRTTLAQAMDVRSSLDALSGYKAVLKATDYYSKVFPMITTATKTLKPARVLVLGAGVAGLQAIATAKRLGAIVHAFDVRKAAGEEVRSLGAKFIEIEGNKEETNAGGYAVEQADDYKKRQQDRINEQLLATDLVICTANIPGKKAPILVDEDGVKNMPSGAVIIDLAAEQGGNCSLTKNNEIVNYKSVKILGDSHLSRELPDAASQLLSGNFFNFIKHMIEKGADNDLITASQIINQENT</sequence>
<dbReference type="EMBL" id="JAVHUL010000017">
    <property type="protein sequence ID" value="MDQ7917443.1"/>
    <property type="molecule type" value="Genomic_DNA"/>
</dbReference>
<dbReference type="PANTHER" id="PTHR10160">
    <property type="entry name" value="NAD(P) TRANSHYDROGENASE"/>
    <property type="match status" value="1"/>
</dbReference>
<dbReference type="Pfam" id="PF01262">
    <property type="entry name" value="AlaDh_PNT_C"/>
    <property type="match status" value="1"/>
</dbReference>
<dbReference type="InterPro" id="IPR007698">
    <property type="entry name" value="AlaDH/PNT_NAD(H)-bd"/>
</dbReference>
<dbReference type="InterPro" id="IPR007886">
    <property type="entry name" value="AlaDH/PNT_N"/>
</dbReference>
<feature type="domain" description="Alanine dehydrogenase/pyridine nucleotide transhydrogenase N-terminal" evidence="10">
    <location>
        <begin position="6"/>
        <end position="139"/>
    </location>
</feature>
<evidence type="ECO:0000256" key="1">
    <source>
        <dbReference type="ARBA" id="ARBA00003943"/>
    </source>
</evidence>
<comment type="similarity">
    <text evidence="2">Belongs to the AlaDH/PNT family.</text>
</comment>
<dbReference type="PANTHER" id="PTHR10160:SF19">
    <property type="entry name" value="PROTON-TRANSLOCATING NAD(P)(+) TRANSHYDROGENASE"/>
    <property type="match status" value="1"/>
</dbReference>
<reference evidence="11 12" key="1">
    <citation type="submission" date="2023-08" db="EMBL/GenBank/DDBJ databases">
        <title>Mesonia sp. MT50, isolated from deep-sea sediment of the Mariana Trench.</title>
        <authorList>
            <person name="Fu H."/>
        </authorList>
    </citation>
    <scope>NUCLEOTIDE SEQUENCE [LARGE SCALE GENOMIC DNA]</scope>
    <source>
        <strain evidence="11 12">MT50</strain>
    </source>
</reference>
<dbReference type="InterPro" id="IPR008143">
    <property type="entry name" value="Ala_DH/PNT_CS2"/>
</dbReference>
<evidence type="ECO:0000256" key="2">
    <source>
        <dbReference type="ARBA" id="ARBA00005689"/>
    </source>
</evidence>
<dbReference type="PROSITE" id="PS00837">
    <property type="entry name" value="ALADH_PNT_2"/>
    <property type="match status" value="1"/>
</dbReference>
<keyword evidence="6" id="KW-1278">Translocase</keyword>
<evidence type="ECO:0000256" key="6">
    <source>
        <dbReference type="ARBA" id="ARBA00022967"/>
    </source>
</evidence>
<evidence type="ECO:0000256" key="8">
    <source>
        <dbReference type="ARBA" id="ARBA00048202"/>
    </source>
</evidence>
<comment type="catalytic activity">
    <reaction evidence="8">
        <text>NAD(+) + NADPH + H(+)(in) = NADH + NADP(+) + H(+)(out)</text>
        <dbReference type="Rhea" id="RHEA:47992"/>
        <dbReference type="ChEBI" id="CHEBI:15378"/>
        <dbReference type="ChEBI" id="CHEBI:57540"/>
        <dbReference type="ChEBI" id="CHEBI:57783"/>
        <dbReference type="ChEBI" id="CHEBI:57945"/>
        <dbReference type="ChEBI" id="CHEBI:58349"/>
        <dbReference type="EC" id="7.1.1.1"/>
    </reaction>
</comment>
<evidence type="ECO:0000256" key="5">
    <source>
        <dbReference type="ARBA" id="ARBA00022857"/>
    </source>
</evidence>
<dbReference type="InterPro" id="IPR036291">
    <property type="entry name" value="NAD(P)-bd_dom_sf"/>
</dbReference>
<keyword evidence="4" id="KW-0547">Nucleotide-binding</keyword>
<comment type="caution">
    <text evidence="11">The sequence shown here is derived from an EMBL/GenBank/DDBJ whole genome shotgun (WGS) entry which is preliminary data.</text>
</comment>
<dbReference type="EC" id="7.1.1.1" evidence="3"/>
<name>A0ABU1A3C8_9FLAO</name>
<protein>
    <recommendedName>
        <fullName evidence="3">proton-translocating NAD(P)(+) transhydrogenase</fullName>
        <ecNumber evidence="3">7.1.1.1</ecNumber>
    </recommendedName>
</protein>
<evidence type="ECO:0000313" key="11">
    <source>
        <dbReference type="EMBL" id="MDQ7917443.1"/>
    </source>
</evidence>
<gene>
    <name evidence="11" type="ORF">RBU60_07645</name>
</gene>
<organism evidence="11 12">
    <name type="scientific">Mesonia profundi</name>
    <dbReference type="NCBI Taxonomy" id="3070998"/>
    <lineage>
        <taxon>Bacteria</taxon>
        <taxon>Pseudomonadati</taxon>
        <taxon>Bacteroidota</taxon>
        <taxon>Flavobacteriia</taxon>
        <taxon>Flavobacteriales</taxon>
        <taxon>Flavobacteriaceae</taxon>
        <taxon>Mesonia</taxon>
    </lineage>
</organism>